<evidence type="ECO:0000259" key="11">
    <source>
        <dbReference type="PROSITE" id="PS50893"/>
    </source>
</evidence>
<keyword evidence="5" id="KW-0547">Nucleotide-binding</keyword>
<feature type="region of interest" description="Disordered" evidence="9">
    <location>
        <begin position="684"/>
        <end position="703"/>
    </location>
</feature>
<keyword evidence="7 10" id="KW-1133">Transmembrane helix</keyword>
<feature type="domain" description="ABC transporter" evidence="11">
    <location>
        <begin position="491"/>
        <end position="703"/>
    </location>
</feature>
<evidence type="ECO:0000256" key="1">
    <source>
        <dbReference type="ARBA" id="ARBA00004651"/>
    </source>
</evidence>
<gene>
    <name evidence="13" type="ORF">NK718_11650</name>
</gene>
<feature type="transmembrane region" description="Helical" evidence="10">
    <location>
        <begin position="394"/>
        <end position="419"/>
    </location>
</feature>
<keyword evidence="4 10" id="KW-0812">Transmembrane</keyword>
<dbReference type="Pfam" id="PF00005">
    <property type="entry name" value="ABC_tran"/>
    <property type="match status" value="1"/>
</dbReference>
<dbReference type="GO" id="GO:0005524">
    <property type="term" value="F:ATP binding"/>
    <property type="evidence" value="ECO:0007669"/>
    <property type="project" value="UniProtKB-KW"/>
</dbReference>
<dbReference type="PROSITE" id="PS50893">
    <property type="entry name" value="ABC_TRANSPORTER_2"/>
    <property type="match status" value="1"/>
</dbReference>
<dbReference type="Gene3D" id="3.40.50.300">
    <property type="entry name" value="P-loop containing nucleotide triphosphate hydrolases"/>
    <property type="match status" value="1"/>
</dbReference>
<reference evidence="13 14" key="1">
    <citation type="submission" date="2022-07" db="EMBL/GenBank/DDBJ databases">
        <authorList>
            <person name="Li W.-J."/>
            <person name="Deng Q.-Q."/>
        </authorList>
    </citation>
    <scope>NUCLEOTIDE SEQUENCE [LARGE SCALE GENOMIC DNA]</scope>
    <source>
        <strain evidence="13 14">SYSU M60028</strain>
    </source>
</reference>
<sequence length="703" mass="77671">MFRRKLAILAVAVLAFAVLALGVGAKAMDATLIGLGVVGVLFAAAIWSSLRISSFLQVFTGIFGVEYVLFGGVVLLGQLGLWPEALADFMVSRSLPATVAVFGILVWAASHLRVIRSITDIADLYFNDREVKPAQIWPFGVVRMRENRLATIALVSLVLINQVQVGINVRLSFFNRDWFNAIQEKNAADFWSLLYTVFLFWAVIYIVIAILEYVVQSGLTIRWRQDLTNRYTTHWLDDGTHYRMALTGEQADNPDQRIAVDVDRFIELTYGFSITLLATVTTLVSFAIVLWNISASFTIPGTEIVIPGLLFWTALVYASVGTLITHFIGRALAPLNFQQQRFEADFRFSLARLREYAEQVALLEGERAERQIVMGRFGNVIDNFWRIVNLRKRLLAFTAFYGQISPIIPYVIAAPFYFLGKVQLGVLTQTAGAFGRVEGSLTFFINYYVSLADYKAVIDRLTTFGASIRAARALGREPPRLDIAQESGPDVRLDDVELRLPGGRAIVSVPQLTLRAGESALITGASGSGKSTMMRALAGIWPYGEGRISVPAGASVMLLPQRPYIPMGTLRLAVSYPALSGVYTDAQLRDALVAARLPELADSLDSQENWSGRLSGGEQQRLAIARALLARPDWLFLDEATSALDEFSEAALYKMLAEKLPETTVVSIGHRTTLQAMHRRHLQMQPGADGRFTPGDAEQRATA</sequence>
<protein>
    <submittedName>
        <fullName evidence="13">ABC transporter ATP-binding protein/permease</fullName>
    </submittedName>
</protein>
<dbReference type="InterPro" id="IPR003439">
    <property type="entry name" value="ABC_transporter-like_ATP-bd"/>
</dbReference>
<evidence type="ECO:0000256" key="6">
    <source>
        <dbReference type="ARBA" id="ARBA00022840"/>
    </source>
</evidence>
<dbReference type="InterPro" id="IPR036640">
    <property type="entry name" value="ABC1_TM_sf"/>
</dbReference>
<feature type="transmembrane region" description="Helical" evidence="10">
    <location>
        <begin position="149"/>
        <end position="173"/>
    </location>
</feature>
<comment type="similarity">
    <text evidence="2">Belongs to the ABC transporter superfamily.</text>
</comment>
<evidence type="ECO:0000256" key="7">
    <source>
        <dbReference type="ARBA" id="ARBA00022989"/>
    </source>
</evidence>
<dbReference type="Proteomes" id="UP001205890">
    <property type="component" value="Unassembled WGS sequence"/>
</dbReference>
<dbReference type="PROSITE" id="PS50929">
    <property type="entry name" value="ABC_TM1F"/>
    <property type="match status" value="1"/>
</dbReference>
<comment type="subcellular location">
    <subcellularLocation>
        <location evidence="1">Cell membrane</location>
        <topology evidence="1">Multi-pass membrane protein</topology>
    </subcellularLocation>
</comment>
<accession>A0ABT1LCF4</accession>
<dbReference type="InterPro" id="IPR050835">
    <property type="entry name" value="ABC_transporter_sub-D"/>
</dbReference>
<dbReference type="SUPFAM" id="SSF52540">
    <property type="entry name" value="P-loop containing nucleoside triphosphate hydrolases"/>
    <property type="match status" value="1"/>
</dbReference>
<comment type="caution">
    <text evidence="13">The sequence shown here is derived from an EMBL/GenBank/DDBJ whole genome shotgun (WGS) entry which is preliminary data.</text>
</comment>
<dbReference type="PANTHER" id="PTHR11384">
    <property type="entry name" value="ATP-BINDING CASSETTE, SUB-FAMILY D MEMBER"/>
    <property type="match status" value="1"/>
</dbReference>
<evidence type="ECO:0000256" key="5">
    <source>
        <dbReference type="ARBA" id="ARBA00022741"/>
    </source>
</evidence>
<feature type="transmembrane region" description="Helical" evidence="10">
    <location>
        <begin position="274"/>
        <end position="293"/>
    </location>
</feature>
<keyword evidence="3" id="KW-0813">Transport</keyword>
<dbReference type="PANTHER" id="PTHR11384:SF59">
    <property type="entry name" value="LYSOSOMAL COBALAMIN TRANSPORTER ABCD4"/>
    <property type="match status" value="1"/>
</dbReference>
<evidence type="ECO:0000256" key="3">
    <source>
        <dbReference type="ARBA" id="ARBA00022448"/>
    </source>
</evidence>
<proteinExistence type="inferred from homology"/>
<dbReference type="InterPro" id="IPR011527">
    <property type="entry name" value="ABC1_TM_dom"/>
</dbReference>
<feature type="transmembrane region" description="Helical" evidence="10">
    <location>
        <begin position="32"/>
        <end position="50"/>
    </location>
</feature>
<evidence type="ECO:0000313" key="14">
    <source>
        <dbReference type="Proteomes" id="UP001205890"/>
    </source>
</evidence>
<dbReference type="InterPro" id="IPR003593">
    <property type="entry name" value="AAA+_ATPase"/>
</dbReference>
<feature type="transmembrane region" description="Helical" evidence="10">
    <location>
        <begin position="193"/>
        <end position="215"/>
    </location>
</feature>
<evidence type="ECO:0000256" key="4">
    <source>
        <dbReference type="ARBA" id="ARBA00022692"/>
    </source>
</evidence>
<evidence type="ECO:0000259" key="12">
    <source>
        <dbReference type="PROSITE" id="PS50929"/>
    </source>
</evidence>
<evidence type="ECO:0000256" key="10">
    <source>
        <dbReference type="SAM" id="Phobius"/>
    </source>
</evidence>
<dbReference type="CDD" id="cd03223">
    <property type="entry name" value="ABCD_peroxisomal_ALDP"/>
    <property type="match status" value="1"/>
</dbReference>
<dbReference type="PROSITE" id="PS00211">
    <property type="entry name" value="ABC_TRANSPORTER_1"/>
    <property type="match status" value="1"/>
</dbReference>
<feature type="transmembrane region" description="Helical" evidence="10">
    <location>
        <begin position="94"/>
        <end position="115"/>
    </location>
</feature>
<dbReference type="InterPro" id="IPR027417">
    <property type="entry name" value="P-loop_NTPase"/>
</dbReference>
<evidence type="ECO:0000256" key="9">
    <source>
        <dbReference type="SAM" id="MobiDB-lite"/>
    </source>
</evidence>
<dbReference type="EMBL" id="JANCLU010000010">
    <property type="protein sequence ID" value="MCP8939172.1"/>
    <property type="molecule type" value="Genomic_DNA"/>
</dbReference>
<dbReference type="Pfam" id="PF06472">
    <property type="entry name" value="ABC_membrane_2"/>
    <property type="match status" value="1"/>
</dbReference>
<keyword evidence="6 13" id="KW-0067">ATP-binding</keyword>
<dbReference type="InterPro" id="IPR017871">
    <property type="entry name" value="ABC_transporter-like_CS"/>
</dbReference>
<dbReference type="SUPFAM" id="SSF90123">
    <property type="entry name" value="ABC transporter transmembrane region"/>
    <property type="match status" value="1"/>
</dbReference>
<feature type="transmembrane region" description="Helical" evidence="10">
    <location>
        <begin position="305"/>
        <end position="328"/>
    </location>
</feature>
<name>A0ABT1LCF4_9HYPH</name>
<dbReference type="RefSeq" id="WP_254742149.1">
    <property type="nucleotide sequence ID" value="NZ_JANCLU010000010.1"/>
</dbReference>
<evidence type="ECO:0000313" key="13">
    <source>
        <dbReference type="EMBL" id="MCP8939172.1"/>
    </source>
</evidence>
<dbReference type="SMART" id="SM00382">
    <property type="entry name" value="AAA"/>
    <property type="match status" value="1"/>
</dbReference>
<feature type="transmembrane region" description="Helical" evidence="10">
    <location>
        <begin position="62"/>
        <end position="82"/>
    </location>
</feature>
<feature type="domain" description="ABC transmembrane type-1" evidence="12">
    <location>
        <begin position="163"/>
        <end position="453"/>
    </location>
</feature>
<evidence type="ECO:0000256" key="8">
    <source>
        <dbReference type="ARBA" id="ARBA00023136"/>
    </source>
</evidence>
<evidence type="ECO:0000256" key="2">
    <source>
        <dbReference type="ARBA" id="ARBA00005417"/>
    </source>
</evidence>
<keyword evidence="14" id="KW-1185">Reference proteome</keyword>
<keyword evidence="8 10" id="KW-0472">Membrane</keyword>
<organism evidence="13 14">
    <name type="scientific">Alsobacter ponti</name>
    <dbReference type="NCBI Taxonomy" id="2962936"/>
    <lineage>
        <taxon>Bacteria</taxon>
        <taxon>Pseudomonadati</taxon>
        <taxon>Pseudomonadota</taxon>
        <taxon>Alphaproteobacteria</taxon>
        <taxon>Hyphomicrobiales</taxon>
        <taxon>Alsobacteraceae</taxon>
        <taxon>Alsobacter</taxon>
    </lineage>
</organism>
<dbReference type="Gene3D" id="1.20.1560.10">
    <property type="entry name" value="ABC transporter type 1, transmembrane domain"/>
    <property type="match status" value="1"/>
</dbReference>